<evidence type="ECO:0000259" key="5">
    <source>
        <dbReference type="PROSITE" id="PS50835"/>
    </source>
</evidence>
<dbReference type="InterPro" id="IPR013783">
    <property type="entry name" value="Ig-like_fold"/>
</dbReference>
<dbReference type="SUPFAM" id="SSF49265">
    <property type="entry name" value="Fibronectin type III"/>
    <property type="match status" value="1"/>
</dbReference>
<feature type="domain" description="Ig-like" evidence="5">
    <location>
        <begin position="175"/>
        <end position="255"/>
    </location>
</feature>
<proteinExistence type="predicted"/>
<dbReference type="InterPro" id="IPR036179">
    <property type="entry name" value="Ig-like_dom_sf"/>
</dbReference>
<dbReference type="CDD" id="cd00063">
    <property type="entry name" value="FN3"/>
    <property type="match status" value="1"/>
</dbReference>
<feature type="domain" description="Ig-like" evidence="5">
    <location>
        <begin position="61"/>
        <end position="151"/>
    </location>
</feature>
<dbReference type="RefSeq" id="XP_050517018.1">
    <property type="nucleotide sequence ID" value="XM_050661061.1"/>
</dbReference>
<evidence type="ECO:0000256" key="1">
    <source>
        <dbReference type="ARBA" id="ARBA00022737"/>
    </source>
</evidence>
<dbReference type="InterPro" id="IPR007110">
    <property type="entry name" value="Ig-like_dom"/>
</dbReference>
<dbReference type="Gene3D" id="2.60.40.10">
    <property type="entry name" value="Immunoglobulins"/>
    <property type="match status" value="4"/>
</dbReference>
<keyword evidence="7" id="KW-1185">Reference proteome</keyword>
<dbReference type="EnsemblMetazoa" id="XM_050661061.1">
    <property type="protein sequence ID" value="XP_050517018.1"/>
    <property type="gene ID" value="LOC114337594"/>
</dbReference>
<dbReference type="Pfam" id="PF13927">
    <property type="entry name" value="Ig_3"/>
    <property type="match status" value="1"/>
</dbReference>
<feature type="compositionally biased region" description="Polar residues" evidence="3">
    <location>
        <begin position="479"/>
        <end position="491"/>
    </location>
</feature>
<feature type="compositionally biased region" description="Basic residues" evidence="3">
    <location>
        <begin position="456"/>
        <end position="468"/>
    </location>
</feature>
<dbReference type="Pfam" id="PF07679">
    <property type="entry name" value="I-set"/>
    <property type="match status" value="1"/>
</dbReference>
<dbReference type="InterPro" id="IPR050958">
    <property type="entry name" value="Cell_Adh-Cytoskel_Orgn"/>
</dbReference>
<protein>
    <recommendedName>
        <fullName evidence="5">Ig-like domain-containing protein</fullName>
    </recommendedName>
</protein>
<feature type="domain" description="Ig-like" evidence="5">
    <location>
        <begin position="260"/>
        <end position="350"/>
    </location>
</feature>
<dbReference type="SMART" id="SM00408">
    <property type="entry name" value="IGc2"/>
    <property type="match status" value="2"/>
</dbReference>
<dbReference type="InterPro" id="IPR003961">
    <property type="entry name" value="FN3_dom"/>
</dbReference>
<feature type="region of interest" description="Disordered" evidence="3">
    <location>
        <begin position="21"/>
        <end position="75"/>
    </location>
</feature>
<evidence type="ECO:0000256" key="4">
    <source>
        <dbReference type="SAM" id="SignalP"/>
    </source>
</evidence>
<keyword evidence="1" id="KW-0677">Repeat</keyword>
<feature type="chain" id="PRO_5046651771" description="Ig-like domain-containing protein" evidence="4">
    <location>
        <begin position="22"/>
        <end position="528"/>
    </location>
</feature>
<evidence type="ECO:0000256" key="2">
    <source>
        <dbReference type="ARBA" id="ARBA00023319"/>
    </source>
</evidence>
<dbReference type="InterPro" id="IPR003598">
    <property type="entry name" value="Ig_sub2"/>
</dbReference>
<reference evidence="6" key="1">
    <citation type="submission" date="2025-05" db="UniProtKB">
        <authorList>
            <consortium name="EnsemblMetazoa"/>
        </authorList>
    </citation>
    <scope>IDENTIFICATION</scope>
</reference>
<evidence type="ECO:0000256" key="3">
    <source>
        <dbReference type="SAM" id="MobiDB-lite"/>
    </source>
</evidence>
<dbReference type="InterPro" id="IPR003599">
    <property type="entry name" value="Ig_sub"/>
</dbReference>
<feature type="compositionally biased region" description="Acidic residues" evidence="3">
    <location>
        <begin position="30"/>
        <end position="69"/>
    </location>
</feature>
<evidence type="ECO:0000313" key="6">
    <source>
        <dbReference type="EnsemblMetazoa" id="XP_050517018.1"/>
    </source>
</evidence>
<organism evidence="6 7">
    <name type="scientific">Diabrotica virgifera virgifera</name>
    <name type="common">western corn rootworm</name>
    <dbReference type="NCBI Taxonomy" id="50390"/>
    <lineage>
        <taxon>Eukaryota</taxon>
        <taxon>Metazoa</taxon>
        <taxon>Ecdysozoa</taxon>
        <taxon>Arthropoda</taxon>
        <taxon>Hexapoda</taxon>
        <taxon>Insecta</taxon>
        <taxon>Pterygota</taxon>
        <taxon>Neoptera</taxon>
        <taxon>Endopterygota</taxon>
        <taxon>Coleoptera</taxon>
        <taxon>Polyphaga</taxon>
        <taxon>Cucujiformia</taxon>
        <taxon>Chrysomeloidea</taxon>
        <taxon>Chrysomelidae</taxon>
        <taxon>Galerucinae</taxon>
        <taxon>Diabroticina</taxon>
        <taxon>Diabroticites</taxon>
        <taxon>Diabrotica</taxon>
    </lineage>
</organism>
<dbReference type="SMART" id="SM00060">
    <property type="entry name" value="FN3"/>
    <property type="match status" value="1"/>
</dbReference>
<dbReference type="SUPFAM" id="SSF48726">
    <property type="entry name" value="Immunoglobulin"/>
    <property type="match status" value="3"/>
</dbReference>
<dbReference type="PANTHER" id="PTHR45080:SF38">
    <property type="entry name" value="FI23916P1-RELATED"/>
    <property type="match status" value="1"/>
</dbReference>
<dbReference type="GeneID" id="114337594"/>
<dbReference type="SMART" id="SM00409">
    <property type="entry name" value="IG"/>
    <property type="match status" value="3"/>
</dbReference>
<accession>A0ABM5L3K5</accession>
<feature type="signal peptide" evidence="4">
    <location>
        <begin position="1"/>
        <end position="21"/>
    </location>
</feature>
<dbReference type="InterPro" id="IPR036116">
    <property type="entry name" value="FN3_sf"/>
</dbReference>
<dbReference type="CDD" id="cd00096">
    <property type="entry name" value="Ig"/>
    <property type="match status" value="1"/>
</dbReference>
<feature type="region of interest" description="Disordered" evidence="3">
    <location>
        <begin position="454"/>
        <end position="507"/>
    </location>
</feature>
<dbReference type="InterPro" id="IPR013098">
    <property type="entry name" value="Ig_I-set"/>
</dbReference>
<dbReference type="Proteomes" id="UP001652700">
    <property type="component" value="Unplaced"/>
</dbReference>
<dbReference type="PROSITE" id="PS50835">
    <property type="entry name" value="IG_LIKE"/>
    <property type="match status" value="3"/>
</dbReference>
<name>A0ABM5L3K5_DIAVI</name>
<keyword evidence="4" id="KW-0732">Signal</keyword>
<keyword evidence="2" id="KW-0393">Immunoglobulin domain</keyword>
<sequence>MEVKRILLVLCLCVVFTSTLSKKGKPKPENDEDTYGALLDEDLQNDADDDEYGVDGPDDGPDDISEPVSEEEHAEFRTQPQVLVAKIGDVIKLPCQVSNHDVINIWQRDDVLLYQGHVAVDTEKYSNIREFPDNALEVKINNEKDYGNYSCILITTNIIKNRPRLIHRVVSPSPPKIIDIRTDKNEYKIGETLKLTCIATGDPKPIISWHKGNERLELHGETIQIPNVTPENGGIYRCLADNGLKEPSHKHIAINIEHAPKISISKYLVTSNKERDAELVCTVDAYPDAMVFWKKGDQIMKNDETRKVMTKRRQHTIESIFVITNLTDDDFGTYTCVGKNRNGKKEEKVSLVKTPAVRDFIKPVNVSKDVLLSWKVESKSPISAHEIQYRKKGENDWKIAVPEVTNGENDMYIIKYTLRDLEAGAYETRARSQNEHGWSEYSDIMPFEGVLAKHGSSAHKNHHKKHHKEKELKEKHSSVQGDTSAPQQQEISQKEAPVGESTHQAGSSIKASTAILSIALILTFYIRH</sequence>
<dbReference type="PANTHER" id="PTHR45080">
    <property type="entry name" value="CONTACTIN 5"/>
    <property type="match status" value="1"/>
</dbReference>
<evidence type="ECO:0000313" key="7">
    <source>
        <dbReference type="Proteomes" id="UP001652700"/>
    </source>
</evidence>